<dbReference type="PROSITE" id="PS50181">
    <property type="entry name" value="FBOX"/>
    <property type="match status" value="1"/>
</dbReference>
<comment type="caution">
    <text evidence="2">The sequence shown here is derived from an EMBL/GenBank/DDBJ whole genome shotgun (WGS) entry which is preliminary data.</text>
</comment>
<sequence length="324" mass="38332">MIHFACMKFENLPNEILFDLFEYINIRDLYNGFWGLNERINYIIGHLRNLSFNLERYEAGLISLFAKQINRLIVNTWQDIDLNQFPRLKSLILHQITGNQLRQIRSEYMPNLVYLSTSSIPEFSLMPQLAQRIFSNAMPTIRYVDLGHVHVPHLHMWSQSPTLRSLSVHTINPTIVPFILISSPNLVHLRVEFLFNTIPIFDSAPSLRNHPLKHFILSDPYHKLSFNHIYTLLAFIPNVDRIELNFLCKIPLIRFLHSLLKRLQYLNRFDCNIDDASNDKITDIQTIQQVHSCFYRIQCSTNDFHFRTFTTESKKCFFFEIKTK</sequence>
<dbReference type="Proteomes" id="UP000663834">
    <property type="component" value="Unassembled WGS sequence"/>
</dbReference>
<dbReference type="Gene3D" id="3.80.10.10">
    <property type="entry name" value="Ribonuclease Inhibitor"/>
    <property type="match status" value="1"/>
</dbReference>
<name>A0A815UTD1_9BILA</name>
<dbReference type="SUPFAM" id="SSF52047">
    <property type="entry name" value="RNI-like"/>
    <property type="match status" value="1"/>
</dbReference>
<accession>A0A815UTD1</accession>
<feature type="domain" description="F-box" evidence="1">
    <location>
        <begin position="6"/>
        <end position="31"/>
    </location>
</feature>
<reference evidence="2" key="1">
    <citation type="submission" date="2021-02" db="EMBL/GenBank/DDBJ databases">
        <authorList>
            <person name="Nowell W R."/>
        </authorList>
    </citation>
    <scope>NUCLEOTIDE SEQUENCE</scope>
</reference>
<evidence type="ECO:0000313" key="2">
    <source>
        <dbReference type="EMBL" id="CAF1523714.1"/>
    </source>
</evidence>
<protein>
    <recommendedName>
        <fullName evidence="1">F-box domain-containing protein</fullName>
    </recommendedName>
</protein>
<dbReference type="EMBL" id="CAJNOW010007828">
    <property type="protein sequence ID" value="CAF1523714.1"/>
    <property type="molecule type" value="Genomic_DNA"/>
</dbReference>
<dbReference type="InterPro" id="IPR001810">
    <property type="entry name" value="F-box_dom"/>
</dbReference>
<dbReference type="AlphaFoldDB" id="A0A815UTD1"/>
<evidence type="ECO:0000313" key="3">
    <source>
        <dbReference type="Proteomes" id="UP000663834"/>
    </source>
</evidence>
<dbReference type="OrthoDB" id="9993390at2759"/>
<evidence type="ECO:0000259" key="1">
    <source>
        <dbReference type="PROSITE" id="PS50181"/>
    </source>
</evidence>
<organism evidence="2 3">
    <name type="scientific">Rotaria magnacalcarata</name>
    <dbReference type="NCBI Taxonomy" id="392030"/>
    <lineage>
        <taxon>Eukaryota</taxon>
        <taxon>Metazoa</taxon>
        <taxon>Spiralia</taxon>
        <taxon>Gnathifera</taxon>
        <taxon>Rotifera</taxon>
        <taxon>Eurotatoria</taxon>
        <taxon>Bdelloidea</taxon>
        <taxon>Philodinida</taxon>
        <taxon>Philodinidae</taxon>
        <taxon>Rotaria</taxon>
    </lineage>
</organism>
<dbReference type="InterPro" id="IPR032675">
    <property type="entry name" value="LRR_dom_sf"/>
</dbReference>
<proteinExistence type="predicted"/>
<gene>
    <name evidence="2" type="ORF">KQP761_LOCUS15853</name>
</gene>